<dbReference type="EMBL" id="JSVC01000005">
    <property type="protein sequence ID" value="KIC95546.1"/>
    <property type="molecule type" value="Genomic_DNA"/>
</dbReference>
<dbReference type="PANTHER" id="PTHR11059:SF0">
    <property type="entry name" value="DNA REPAIR PROTEIN RECN"/>
    <property type="match status" value="1"/>
</dbReference>
<keyword evidence="10" id="KW-0175">Coiled coil</keyword>
<dbReference type="SUPFAM" id="SSF52540">
    <property type="entry name" value="P-loop containing nucleoside triphosphate hydrolases"/>
    <property type="match status" value="2"/>
</dbReference>
<evidence type="ECO:0000256" key="4">
    <source>
        <dbReference type="ARBA" id="ARBA00022741"/>
    </source>
</evidence>
<dbReference type="Pfam" id="PF02463">
    <property type="entry name" value="SMC_N"/>
    <property type="match status" value="1"/>
</dbReference>
<keyword evidence="5 9" id="KW-0227">DNA damage</keyword>
<dbReference type="Proteomes" id="UP000031408">
    <property type="component" value="Unassembled WGS sequence"/>
</dbReference>
<comment type="caution">
    <text evidence="12">The sequence shown here is derived from an EMBL/GenBank/DDBJ whole genome shotgun (WGS) entry which is preliminary data.</text>
</comment>
<evidence type="ECO:0000256" key="10">
    <source>
        <dbReference type="SAM" id="Coils"/>
    </source>
</evidence>
<feature type="coiled-coil region" evidence="10">
    <location>
        <begin position="193"/>
        <end position="220"/>
    </location>
</feature>
<dbReference type="PIRSF" id="PIRSF003128">
    <property type="entry name" value="RecN"/>
    <property type="match status" value="1"/>
</dbReference>
<dbReference type="PANTHER" id="PTHR11059">
    <property type="entry name" value="DNA REPAIR PROTEIN RECN"/>
    <property type="match status" value="1"/>
</dbReference>
<feature type="coiled-coil region" evidence="10">
    <location>
        <begin position="322"/>
        <end position="363"/>
    </location>
</feature>
<dbReference type="InterPro" id="IPR003395">
    <property type="entry name" value="RecF/RecN/SMC_N"/>
</dbReference>
<dbReference type="InterPro" id="IPR004604">
    <property type="entry name" value="DNA_recomb/repair_RecN"/>
</dbReference>
<evidence type="ECO:0000256" key="1">
    <source>
        <dbReference type="ARBA" id="ARBA00003618"/>
    </source>
</evidence>
<evidence type="ECO:0000256" key="7">
    <source>
        <dbReference type="ARBA" id="ARBA00023204"/>
    </source>
</evidence>
<dbReference type="RefSeq" id="WP_039137598.1">
    <property type="nucleotide sequence ID" value="NZ_JSVC01000005.1"/>
</dbReference>
<dbReference type="GO" id="GO:0006310">
    <property type="term" value="P:DNA recombination"/>
    <property type="evidence" value="ECO:0007669"/>
    <property type="project" value="InterPro"/>
</dbReference>
<comment type="function">
    <text evidence="1 9">May be involved in recombinational repair of damaged DNA.</text>
</comment>
<dbReference type="STRING" id="1349421.OI18_04575"/>
<dbReference type="OrthoDB" id="9806954at2"/>
<evidence type="ECO:0000256" key="8">
    <source>
        <dbReference type="ARBA" id="ARBA00033408"/>
    </source>
</evidence>
<evidence type="ECO:0000256" key="3">
    <source>
        <dbReference type="ARBA" id="ARBA00021315"/>
    </source>
</evidence>
<feature type="domain" description="RecF/RecN/SMC N-terminal" evidence="11">
    <location>
        <begin position="2"/>
        <end position="506"/>
    </location>
</feature>
<proteinExistence type="inferred from homology"/>
<evidence type="ECO:0000256" key="2">
    <source>
        <dbReference type="ARBA" id="ARBA00009441"/>
    </source>
</evidence>
<dbReference type="InterPro" id="IPR027417">
    <property type="entry name" value="P-loop_NTPase"/>
</dbReference>
<dbReference type="NCBIfam" id="TIGR00634">
    <property type="entry name" value="recN"/>
    <property type="match status" value="1"/>
</dbReference>
<keyword evidence="6" id="KW-0067">ATP-binding</keyword>
<dbReference type="AlphaFoldDB" id="A0A0C1L7N6"/>
<evidence type="ECO:0000256" key="6">
    <source>
        <dbReference type="ARBA" id="ARBA00022840"/>
    </source>
</evidence>
<dbReference type="Gene3D" id="3.40.50.300">
    <property type="entry name" value="P-loop containing nucleotide triphosphate hydrolases"/>
    <property type="match status" value="2"/>
</dbReference>
<gene>
    <name evidence="12" type="ORF">OI18_04575</name>
</gene>
<evidence type="ECO:0000313" key="13">
    <source>
        <dbReference type="Proteomes" id="UP000031408"/>
    </source>
</evidence>
<evidence type="ECO:0000313" key="12">
    <source>
        <dbReference type="EMBL" id="KIC95546.1"/>
    </source>
</evidence>
<evidence type="ECO:0000256" key="5">
    <source>
        <dbReference type="ARBA" id="ARBA00022763"/>
    </source>
</evidence>
<dbReference type="GO" id="GO:0043590">
    <property type="term" value="C:bacterial nucleoid"/>
    <property type="evidence" value="ECO:0007669"/>
    <property type="project" value="TreeGrafter"/>
</dbReference>
<keyword evidence="7 9" id="KW-0234">DNA repair</keyword>
<evidence type="ECO:0000259" key="11">
    <source>
        <dbReference type="Pfam" id="PF02463"/>
    </source>
</evidence>
<dbReference type="GO" id="GO:0009432">
    <property type="term" value="P:SOS response"/>
    <property type="evidence" value="ECO:0007669"/>
    <property type="project" value="TreeGrafter"/>
</dbReference>
<accession>A0A0C1L7N6</accession>
<dbReference type="GO" id="GO:0006281">
    <property type="term" value="P:DNA repair"/>
    <property type="evidence" value="ECO:0007669"/>
    <property type="project" value="UniProtKB-KW"/>
</dbReference>
<keyword evidence="4" id="KW-0547">Nucleotide-binding</keyword>
<sequence>MLQELHIRNYAIIEELVIRFDAGLNIITGETGAGKSILMGALSLILGERADSNVVLNKEKKCFVEGVFSVSQQEAVSRFLEDNDLDVTTELVIRREIASSGKSRAFVNDTPVTLTQLQELSVKLVDLHRQFDTLSLGETGFQLAVMDAMAGNESLLAQYRKSFRQWQEIQRELSSLMGRISSDKKEQDYFQFLYNELEDAAFRENELEDLEAELKLLSSAEGIKAALAGIYEQLQGQEPAIVQQLKILSHQLQPFGDQHPKIAELLERLHAAHVELDDIADEASHLSDKTGHDSARIEQVNERLAAGYKLLKKHGVKTTAELLQLKQELSGKLEAIEVLDEKAAELQARLGAAETAMTELADRLGNARKKQVSPLEKQVNSLLARVGMPNASIKVHLEKSAPSISGSDDIDFLFDANKSKQYAPLRKVASGGELSRLMLCIKSLVANRMDLPTLIFDEIDTGISGEASRQVGLIMKELAHARQVICITHQPQIAGRADLHLFVYKQSLGSVINTNIRILDKEERIQAIAQMLGGEKPTAAALENAREMVMN</sequence>
<comment type="similarity">
    <text evidence="2 9">Belongs to the RecN family.</text>
</comment>
<protein>
    <recommendedName>
        <fullName evidence="3 9">DNA repair protein RecN</fullName>
    </recommendedName>
    <alternativeName>
        <fullName evidence="8 9">Recombination protein N</fullName>
    </alternativeName>
</protein>
<keyword evidence="13" id="KW-1185">Reference proteome</keyword>
<dbReference type="CDD" id="cd03241">
    <property type="entry name" value="ABC_RecN"/>
    <property type="match status" value="2"/>
</dbReference>
<name>A0A0C1L7N6_9BACT</name>
<dbReference type="GO" id="GO:0005524">
    <property type="term" value="F:ATP binding"/>
    <property type="evidence" value="ECO:0007669"/>
    <property type="project" value="UniProtKB-KW"/>
</dbReference>
<evidence type="ECO:0000256" key="9">
    <source>
        <dbReference type="PIRNR" id="PIRNR003128"/>
    </source>
</evidence>
<organism evidence="12 13">
    <name type="scientific">Flavihumibacter solisilvae</name>
    <dbReference type="NCBI Taxonomy" id="1349421"/>
    <lineage>
        <taxon>Bacteria</taxon>
        <taxon>Pseudomonadati</taxon>
        <taxon>Bacteroidota</taxon>
        <taxon>Chitinophagia</taxon>
        <taxon>Chitinophagales</taxon>
        <taxon>Chitinophagaceae</taxon>
        <taxon>Flavihumibacter</taxon>
    </lineage>
</organism>
<reference evidence="12 13" key="1">
    <citation type="submission" date="2014-11" db="EMBL/GenBank/DDBJ databases">
        <title>Genome sequence of Flavihumibacter solisilvae 3-3.</title>
        <authorList>
            <person name="Zhou G."/>
            <person name="Li M."/>
            <person name="Wang G."/>
        </authorList>
    </citation>
    <scope>NUCLEOTIDE SEQUENCE [LARGE SCALE GENOMIC DNA]</scope>
    <source>
        <strain evidence="12 13">3-3</strain>
    </source>
</reference>